<dbReference type="InterPro" id="IPR015946">
    <property type="entry name" value="KH_dom-like_a/b"/>
</dbReference>
<dbReference type="InterPro" id="IPR019953">
    <property type="entry name" value="OHR"/>
</dbReference>
<comment type="caution">
    <text evidence="3">The sequence shown here is derived from an EMBL/GenBank/DDBJ whole genome shotgun (WGS) entry which is preliminary data.</text>
</comment>
<dbReference type="PANTHER" id="PTHR33797:SF2">
    <property type="entry name" value="ORGANIC HYDROPEROXIDE RESISTANCE PROTEIN-LIKE"/>
    <property type="match status" value="1"/>
</dbReference>
<dbReference type="EMBL" id="FOXX01000028">
    <property type="protein sequence ID" value="SFQ88704.1"/>
    <property type="molecule type" value="Genomic_DNA"/>
</dbReference>
<accession>A0A1I6C6E3</accession>
<gene>
    <name evidence="3" type="ORF">SAMN02745910_05101</name>
</gene>
<dbReference type="Pfam" id="PF02566">
    <property type="entry name" value="OsmC"/>
    <property type="match status" value="1"/>
</dbReference>
<dbReference type="InterPro" id="IPR003718">
    <property type="entry name" value="OsmC/Ohr_fam"/>
</dbReference>
<dbReference type="Gene3D" id="2.20.25.10">
    <property type="match status" value="1"/>
</dbReference>
<dbReference type="RefSeq" id="WP_061804017.1">
    <property type="nucleotide sequence ID" value="NZ_FOXX01000028.1"/>
</dbReference>
<evidence type="ECO:0000256" key="1">
    <source>
        <dbReference type="ARBA" id="ARBA00007378"/>
    </source>
</evidence>
<dbReference type="PANTHER" id="PTHR33797">
    <property type="entry name" value="ORGANIC HYDROPEROXIDE RESISTANCE PROTEIN-LIKE"/>
    <property type="match status" value="1"/>
</dbReference>
<dbReference type="Gene3D" id="3.30.300.20">
    <property type="match status" value="1"/>
</dbReference>
<feature type="compositionally biased region" description="Polar residues" evidence="2">
    <location>
        <begin position="19"/>
        <end position="32"/>
    </location>
</feature>
<evidence type="ECO:0000313" key="4">
    <source>
        <dbReference type="Proteomes" id="UP000182762"/>
    </source>
</evidence>
<dbReference type="InterPro" id="IPR036102">
    <property type="entry name" value="OsmC/Ohrsf"/>
</dbReference>
<evidence type="ECO:0000256" key="2">
    <source>
        <dbReference type="SAM" id="MobiDB-lite"/>
    </source>
</evidence>
<dbReference type="SUPFAM" id="SSF82784">
    <property type="entry name" value="OsmC-like"/>
    <property type="match status" value="1"/>
</dbReference>
<name>A0A1I6C6E3_9BACI</name>
<keyword evidence="4" id="KW-1185">Reference proteome</keyword>
<feature type="region of interest" description="Disordered" evidence="2">
    <location>
        <begin position="9"/>
        <end position="43"/>
    </location>
</feature>
<reference evidence="3 4" key="1">
    <citation type="submission" date="2016-10" db="EMBL/GenBank/DDBJ databases">
        <authorList>
            <person name="Varghese N."/>
            <person name="Submissions S."/>
        </authorList>
    </citation>
    <scope>NUCLEOTIDE SEQUENCE [LARGE SCALE GENOMIC DNA]</scope>
    <source>
        <strain evidence="3 4">DSM 13796</strain>
    </source>
</reference>
<proteinExistence type="inferred from homology"/>
<evidence type="ECO:0000313" key="3">
    <source>
        <dbReference type="EMBL" id="SFQ88704.1"/>
    </source>
</evidence>
<organism evidence="3 4">
    <name type="scientific">Priestia endophytica DSM 13796</name>
    <dbReference type="NCBI Taxonomy" id="1121089"/>
    <lineage>
        <taxon>Bacteria</taxon>
        <taxon>Bacillati</taxon>
        <taxon>Bacillota</taxon>
        <taxon>Bacilli</taxon>
        <taxon>Bacillales</taxon>
        <taxon>Bacillaceae</taxon>
        <taxon>Priestia</taxon>
    </lineage>
</organism>
<comment type="similarity">
    <text evidence="1">Belongs to the OsmC/Ohr family.</text>
</comment>
<protein>
    <submittedName>
        <fullName evidence="3">Peroxiredoxin, Ohr subfamily</fullName>
    </submittedName>
</protein>
<dbReference type="Proteomes" id="UP000182762">
    <property type="component" value="Unassembled WGS sequence"/>
</dbReference>
<dbReference type="GeneID" id="93713609"/>
<dbReference type="NCBIfam" id="TIGR03561">
    <property type="entry name" value="organ_hyd_perox"/>
    <property type="match status" value="1"/>
</dbReference>
<sequence length="139" mass="14712">MEALYVAEATSRGGREGHVTTSDGTLDLNITSPKGLGGKGGDGTNPEQLFAAGYAACFESALQLVLNKERIKAESTEITSHVSIGKDPEDGGFKLEVELVGHVEGVERDKVQELLEKAHGVCPYSKATRGNIEVTVKAK</sequence>